<name>A0A7L5ENT3_PARDI</name>
<dbReference type="Proteomes" id="UP000501982">
    <property type="component" value="Chromosome"/>
</dbReference>
<accession>A0A7L5ENT3</accession>
<keyword evidence="3" id="KW-0489">Methyltransferase</keyword>
<dbReference type="GO" id="GO:0032259">
    <property type="term" value="P:methylation"/>
    <property type="evidence" value="ECO:0007669"/>
    <property type="project" value="UniProtKB-KW"/>
</dbReference>
<reference evidence="3 4" key="1">
    <citation type="submission" date="2020-04" db="EMBL/GenBank/DDBJ databases">
        <title>Complete Genomes and Methylome analysis of CBBP consortium that reverse antibiotic-induced susceptibility to vancomycin-resistant Enterococcus faecium infection.</title>
        <authorList>
            <person name="Fomenkov A."/>
            <person name="Zhang Z."/>
            <person name="Pamer E."/>
            <person name="Roberts R.J."/>
        </authorList>
    </citation>
    <scope>NUCLEOTIDE SEQUENCE [LARGE SCALE GENOMIC DNA]</scope>
    <source>
        <strain evidence="4">CBBP</strain>
    </source>
</reference>
<feature type="compositionally biased region" description="Polar residues" evidence="2">
    <location>
        <begin position="390"/>
        <end position="399"/>
    </location>
</feature>
<feature type="region of interest" description="Disordered" evidence="2">
    <location>
        <begin position="1"/>
        <end position="48"/>
    </location>
</feature>
<feature type="compositionally biased region" description="Basic and acidic residues" evidence="2">
    <location>
        <begin position="37"/>
        <end position="48"/>
    </location>
</feature>
<keyword evidence="1" id="KW-0175">Coiled coil</keyword>
<feature type="compositionally biased region" description="Basic and acidic residues" evidence="2">
    <location>
        <begin position="356"/>
        <end position="374"/>
    </location>
</feature>
<organism evidence="3 4">
    <name type="scientific">Parabacteroides distasonis</name>
    <dbReference type="NCBI Taxonomy" id="823"/>
    <lineage>
        <taxon>Bacteria</taxon>
        <taxon>Pseudomonadati</taxon>
        <taxon>Bacteroidota</taxon>
        <taxon>Bacteroidia</taxon>
        <taxon>Bacteroidales</taxon>
        <taxon>Tannerellaceae</taxon>
        <taxon>Parabacteroides</taxon>
    </lineage>
</organism>
<dbReference type="GO" id="GO:0008168">
    <property type="term" value="F:methyltransferase activity"/>
    <property type="evidence" value="ECO:0007669"/>
    <property type="project" value="UniProtKB-KW"/>
</dbReference>
<feature type="compositionally biased region" description="Basic and acidic residues" evidence="2">
    <location>
        <begin position="7"/>
        <end position="18"/>
    </location>
</feature>
<protein>
    <submittedName>
        <fullName evidence="3">DNA methylase</fullName>
    </submittedName>
</protein>
<dbReference type="AlphaFoldDB" id="A0A7L5ENT3"/>
<evidence type="ECO:0000256" key="2">
    <source>
        <dbReference type="SAM" id="MobiDB-lite"/>
    </source>
</evidence>
<feature type="coiled-coil region" evidence="1">
    <location>
        <begin position="301"/>
        <end position="345"/>
    </location>
</feature>
<dbReference type="EMBL" id="CP051672">
    <property type="protein sequence ID" value="QJE31079.1"/>
    <property type="molecule type" value="Genomic_DNA"/>
</dbReference>
<evidence type="ECO:0000256" key="1">
    <source>
        <dbReference type="SAM" id="Coils"/>
    </source>
</evidence>
<keyword evidence="3" id="KW-0808">Transferase</keyword>
<sequence length="426" mass="47895">MSRSLHTNRDLEKLEPYEGKPSCTVLRGEEGSNALDLPDRPSDLQQRDGRGVRAGNEIAKHFAGNNVDVIIYAVEKSLDSYKFNLLHCKQTFISQLKSGAMGARTIDEGAMDEKSGMNFSEYMALLSGNTDLLDKAKLEKRIASLEGERKSFNKGKRDSEFKLEAKTGELRNNTAVIEAMTEDWNRFLSVVQTDKDGSRLNLVKLDGVDSMDEKVLGKRLQEIAKNTTTGGLYTQVGELYGFPIKVVSERILKEGLEFTDNRFVVEGNYKYTYNNGHLAMADPLAAARNFLNAIERIPPIIDQYKAKNEVLEREIPQLQEITGKVWKKEVELKQLKSELAALDRKIQLELAPTPEIADKENEGQQVKPETEVVRNRPTQYHGDTPPQIRSPANEQSSTGNFIDNHIVIGRPGLYVKDENRPKGLKI</sequence>
<evidence type="ECO:0000313" key="3">
    <source>
        <dbReference type="EMBL" id="QJE31079.1"/>
    </source>
</evidence>
<gene>
    <name evidence="3" type="ORF">HHO38_11760</name>
</gene>
<proteinExistence type="predicted"/>
<evidence type="ECO:0000313" key="4">
    <source>
        <dbReference type="Proteomes" id="UP000501982"/>
    </source>
</evidence>
<feature type="region of interest" description="Disordered" evidence="2">
    <location>
        <begin position="354"/>
        <end position="399"/>
    </location>
</feature>